<dbReference type="GO" id="GO:0008652">
    <property type="term" value="P:amino acid biosynthetic process"/>
    <property type="evidence" value="ECO:0007669"/>
    <property type="project" value="UniProtKB-UniRule"/>
</dbReference>
<sequence>MIRGVRGATTVTQNDENEIVNSTEELIMELIEQNAIEAANVASVFISVTADINAEFPAKALRRFSSWKYVPVMCMKEINVKGSLPLCIRVMIHVNTDKAQQDIIHIYLKDAVTLRPDLIKE</sequence>
<dbReference type="InterPro" id="IPR035959">
    <property type="entry name" value="RutC-like_sf"/>
</dbReference>
<dbReference type="PIRSF" id="PIRSF005965">
    <property type="entry name" value="Chor_mut_AroH"/>
    <property type="match status" value="1"/>
</dbReference>
<evidence type="ECO:0000256" key="2">
    <source>
        <dbReference type="PIRSR" id="PIRSR005965-1"/>
    </source>
</evidence>
<dbReference type="GO" id="GO:0046417">
    <property type="term" value="P:chorismate metabolic process"/>
    <property type="evidence" value="ECO:0007669"/>
    <property type="project" value="TreeGrafter"/>
</dbReference>
<protein>
    <recommendedName>
        <fullName evidence="1 3">chorismate mutase</fullName>
        <ecNumber evidence="1 3">5.4.99.5</ecNumber>
    </recommendedName>
</protein>
<dbReference type="NCBIfam" id="TIGR01796">
    <property type="entry name" value="CM_mono_aroH"/>
    <property type="match status" value="1"/>
</dbReference>
<dbReference type="PANTHER" id="PTHR21164">
    <property type="entry name" value="CHORISMATE MUTASE"/>
    <property type="match status" value="1"/>
</dbReference>
<keyword evidence="2 3" id="KW-0057">Aromatic amino acid biosynthesis</keyword>
<dbReference type="Pfam" id="PF07736">
    <property type="entry name" value="CM_1"/>
    <property type="match status" value="1"/>
</dbReference>
<dbReference type="UniPathway" id="UPA00120">
    <property type="reaction ID" value="UER00203"/>
</dbReference>
<name>A0A8E2I681_9BACI</name>
<evidence type="ECO:0000256" key="1">
    <source>
        <dbReference type="NCBIfam" id="TIGR01796"/>
    </source>
</evidence>
<evidence type="ECO:0000256" key="3">
    <source>
        <dbReference type="PROSITE-ProRule" id="PRU00514"/>
    </source>
</evidence>
<gene>
    <name evidence="4" type="ORF">BWZ43_15535</name>
</gene>
<dbReference type="AlphaFoldDB" id="A0A8E2I681"/>
<dbReference type="InterPro" id="IPR008243">
    <property type="entry name" value="Chorismate_mutase_AroH"/>
</dbReference>
<dbReference type="PANTHER" id="PTHR21164:SF0">
    <property type="entry name" value="CHORISMATE MUTASE AROH"/>
    <property type="match status" value="1"/>
</dbReference>
<dbReference type="CDD" id="cd02185">
    <property type="entry name" value="AroH"/>
    <property type="match status" value="1"/>
</dbReference>
<feature type="binding site" evidence="2">
    <location>
        <position position="6"/>
    </location>
    <ligand>
        <name>prephenate</name>
        <dbReference type="ChEBI" id="CHEBI:29934"/>
    </ligand>
</feature>
<keyword evidence="5" id="KW-1185">Reference proteome</keyword>
<keyword evidence="2 3" id="KW-0028">Amino-acid biosynthesis</keyword>
<comment type="catalytic activity">
    <reaction evidence="3">
        <text>chorismate = prephenate</text>
        <dbReference type="Rhea" id="RHEA:13897"/>
        <dbReference type="ChEBI" id="CHEBI:29748"/>
        <dbReference type="ChEBI" id="CHEBI:29934"/>
        <dbReference type="EC" id="5.4.99.5"/>
    </reaction>
</comment>
<feature type="binding site" evidence="2">
    <location>
        <position position="107"/>
    </location>
    <ligand>
        <name>prephenate</name>
        <dbReference type="ChEBI" id="CHEBI:29934"/>
    </ligand>
</feature>
<proteinExistence type="predicted"/>
<comment type="caution">
    <text evidence="4">The sequence shown here is derived from an EMBL/GenBank/DDBJ whole genome shotgun (WGS) entry which is preliminary data.</text>
</comment>
<dbReference type="GO" id="GO:0009073">
    <property type="term" value="P:aromatic amino acid family biosynthetic process"/>
    <property type="evidence" value="ECO:0007669"/>
    <property type="project" value="UniProtKB-UniRule"/>
</dbReference>
<dbReference type="EMBL" id="MTLA01000192">
    <property type="protein sequence ID" value="OOP67454.1"/>
    <property type="molecule type" value="Genomic_DNA"/>
</dbReference>
<accession>A0A8E2I681</accession>
<reference evidence="4 5" key="1">
    <citation type="submission" date="2017-01" db="EMBL/GenBank/DDBJ databases">
        <title>Draft genome sequence of Bacillus oleronius.</title>
        <authorList>
            <person name="Allam M."/>
        </authorList>
    </citation>
    <scope>NUCLEOTIDE SEQUENCE [LARGE SCALE GENOMIC DNA]</scope>
    <source>
        <strain evidence="4 5">DSM 9356</strain>
    </source>
</reference>
<dbReference type="EC" id="5.4.99.5" evidence="1 3"/>
<dbReference type="GO" id="GO:0004106">
    <property type="term" value="F:chorismate mutase activity"/>
    <property type="evidence" value="ECO:0007669"/>
    <property type="project" value="UniProtKB-UniRule"/>
</dbReference>
<evidence type="ECO:0000313" key="4">
    <source>
        <dbReference type="EMBL" id="OOP67454.1"/>
    </source>
</evidence>
<dbReference type="Proteomes" id="UP000189761">
    <property type="component" value="Unassembled WGS sequence"/>
</dbReference>
<keyword evidence="3" id="KW-0413">Isomerase</keyword>
<dbReference type="RefSeq" id="WP_058002364.1">
    <property type="nucleotide sequence ID" value="NZ_CP065424.1"/>
</dbReference>
<organism evidence="4 5">
    <name type="scientific">Heyndrickxia oleronia</name>
    <dbReference type="NCBI Taxonomy" id="38875"/>
    <lineage>
        <taxon>Bacteria</taxon>
        <taxon>Bacillati</taxon>
        <taxon>Bacillota</taxon>
        <taxon>Bacilli</taxon>
        <taxon>Bacillales</taxon>
        <taxon>Bacillaceae</taxon>
        <taxon>Heyndrickxia</taxon>
    </lineage>
</organism>
<evidence type="ECO:0000313" key="5">
    <source>
        <dbReference type="Proteomes" id="UP000189761"/>
    </source>
</evidence>
<dbReference type="SUPFAM" id="SSF55298">
    <property type="entry name" value="YjgF-like"/>
    <property type="match status" value="1"/>
</dbReference>
<dbReference type="Gene3D" id="3.30.1330.40">
    <property type="entry name" value="RutC-like"/>
    <property type="match status" value="1"/>
</dbReference>
<dbReference type="PROSITE" id="PS51167">
    <property type="entry name" value="CHORISMATE_MUT_1"/>
    <property type="match status" value="1"/>
</dbReference>
<feature type="binding site" evidence="2">
    <location>
        <position position="89"/>
    </location>
    <ligand>
        <name>prephenate</name>
        <dbReference type="ChEBI" id="CHEBI:29934"/>
    </ligand>
</feature>